<evidence type="ECO:0000259" key="5">
    <source>
        <dbReference type="Pfam" id="PF20703"/>
    </source>
</evidence>
<dbReference type="InterPro" id="IPR027417">
    <property type="entry name" value="P-loop_NTPase"/>
</dbReference>
<keyword evidence="1 3" id="KW-0853">WD repeat</keyword>
<dbReference type="InterPro" id="IPR020472">
    <property type="entry name" value="WD40_PAC1"/>
</dbReference>
<dbReference type="Pfam" id="PF00400">
    <property type="entry name" value="WD40"/>
    <property type="match status" value="6"/>
</dbReference>
<comment type="caution">
    <text evidence="7">The sequence shown here is derived from an EMBL/GenBank/DDBJ whole genome shotgun (WGS) entry which is preliminary data.</text>
</comment>
<feature type="repeat" description="WD" evidence="3">
    <location>
        <begin position="1124"/>
        <end position="1155"/>
    </location>
</feature>
<dbReference type="Proteomes" id="UP001387447">
    <property type="component" value="Unassembled WGS sequence"/>
</dbReference>
<dbReference type="InterPro" id="IPR049052">
    <property type="entry name" value="nSTAND1"/>
</dbReference>
<dbReference type="Pfam" id="PF23389">
    <property type="entry name" value="Beta-prop_WDR19_1st"/>
    <property type="match status" value="1"/>
</dbReference>
<evidence type="ECO:0000259" key="6">
    <source>
        <dbReference type="Pfam" id="PF23389"/>
    </source>
</evidence>
<feature type="repeat" description="WD" evidence="3">
    <location>
        <begin position="1455"/>
        <end position="1487"/>
    </location>
</feature>
<evidence type="ECO:0000256" key="3">
    <source>
        <dbReference type="PROSITE-ProRule" id="PRU00221"/>
    </source>
</evidence>
<feature type="domain" description="Novel STAND NTPase 1" evidence="5">
    <location>
        <begin position="580"/>
        <end position="917"/>
    </location>
</feature>
<keyword evidence="8" id="KW-1185">Reference proteome</keyword>
<dbReference type="PROSITE" id="PS00678">
    <property type="entry name" value="WD_REPEATS_1"/>
    <property type="match status" value="3"/>
</dbReference>
<evidence type="ECO:0008006" key="9">
    <source>
        <dbReference type="Google" id="ProtNLM"/>
    </source>
</evidence>
<evidence type="ECO:0000313" key="8">
    <source>
        <dbReference type="Proteomes" id="UP001387447"/>
    </source>
</evidence>
<dbReference type="Gene3D" id="1.25.40.10">
    <property type="entry name" value="Tetratricopeptide repeat domain"/>
    <property type="match status" value="1"/>
</dbReference>
<dbReference type="SMART" id="SM00320">
    <property type="entry name" value="WD40"/>
    <property type="match status" value="14"/>
</dbReference>
<proteinExistence type="predicted"/>
<dbReference type="PRINTS" id="PR00320">
    <property type="entry name" value="GPROTEINBRPT"/>
</dbReference>
<feature type="repeat" description="WD" evidence="3">
    <location>
        <begin position="1373"/>
        <end position="1414"/>
    </location>
</feature>
<feature type="repeat" description="WD" evidence="3">
    <location>
        <begin position="1568"/>
        <end position="1600"/>
    </location>
</feature>
<feature type="repeat" description="WD" evidence="3">
    <location>
        <begin position="1414"/>
        <end position="1446"/>
    </location>
</feature>
<feature type="repeat" description="WD" evidence="3">
    <location>
        <begin position="1656"/>
        <end position="1697"/>
    </location>
</feature>
<dbReference type="Gene3D" id="2.130.10.10">
    <property type="entry name" value="YVTN repeat-like/Quinoprotein amine dehydrogenase"/>
    <property type="match status" value="4"/>
</dbReference>
<organism evidence="7 8">
    <name type="scientific">Limnospira fusiformis PMC 851.14</name>
    <dbReference type="NCBI Taxonomy" id="2219512"/>
    <lineage>
        <taxon>Bacteria</taxon>
        <taxon>Bacillati</taxon>
        <taxon>Cyanobacteriota</taxon>
        <taxon>Cyanophyceae</taxon>
        <taxon>Oscillatoriophycideae</taxon>
        <taxon>Oscillatoriales</taxon>
        <taxon>Sirenicapillariaceae</taxon>
        <taxon>Limnospira</taxon>
    </lineage>
</organism>
<dbReference type="InterPro" id="IPR046851">
    <property type="entry name" value="NBCH_WD40"/>
</dbReference>
<dbReference type="InterPro" id="IPR019775">
    <property type="entry name" value="WD40_repeat_CS"/>
</dbReference>
<dbReference type="InterPro" id="IPR019734">
    <property type="entry name" value="TPR_rpt"/>
</dbReference>
<dbReference type="InterPro" id="IPR057855">
    <property type="entry name" value="Beta-prop_WDR19_1st"/>
</dbReference>
<evidence type="ECO:0000313" key="7">
    <source>
        <dbReference type="EMBL" id="MEK9513975.1"/>
    </source>
</evidence>
<dbReference type="PANTHER" id="PTHR19848">
    <property type="entry name" value="WD40 REPEAT PROTEIN"/>
    <property type="match status" value="1"/>
</dbReference>
<evidence type="ECO:0000259" key="4">
    <source>
        <dbReference type="Pfam" id="PF20426"/>
    </source>
</evidence>
<feature type="domain" description="Neurobeachin beta-propeller" evidence="4">
    <location>
        <begin position="1448"/>
        <end position="1598"/>
    </location>
</feature>
<name>A0ABU9ESD2_LIMFS</name>
<protein>
    <recommendedName>
        <fullName evidence="9">Anaphase-promoting complex subunit 4 WD40 domain-containing protein</fullName>
    </recommendedName>
</protein>
<evidence type="ECO:0000256" key="2">
    <source>
        <dbReference type="ARBA" id="ARBA00022737"/>
    </source>
</evidence>
<feature type="repeat" description="WD" evidence="3">
    <location>
        <begin position="1291"/>
        <end position="1322"/>
    </location>
</feature>
<dbReference type="Pfam" id="PF20426">
    <property type="entry name" value="NBCH_WD40"/>
    <property type="match status" value="1"/>
</dbReference>
<dbReference type="PROSITE" id="PS50294">
    <property type="entry name" value="WD_REPEATS_REGION"/>
    <property type="match status" value="13"/>
</dbReference>
<dbReference type="EMBL" id="JBBWYZ010000018">
    <property type="protein sequence ID" value="MEK9513975.1"/>
    <property type="molecule type" value="Genomic_DNA"/>
</dbReference>
<dbReference type="Pfam" id="PF20703">
    <property type="entry name" value="nSTAND1"/>
    <property type="match status" value="1"/>
</dbReference>
<feature type="repeat" description="WD" evidence="3">
    <location>
        <begin position="1698"/>
        <end position="1739"/>
    </location>
</feature>
<dbReference type="InterPro" id="IPR036322">
    <property type="entry name" value="WD40_repeat_dom_sf"/>
</dbReference>
<dbReference type="SMART" id="SM00028">
    <property type="entry name" value="TPR"/>
    <property type="match status" value="3"/>
</dbReference>
<dbReference type="InterPro" id="IPR011990">
    <property type="entry name" value="TPR-like_helical_dom_sf"/>
</dbReference>
<dbReference type="RefSeq" id="WP_315662225.1">
    <property type="nucleotide sequence ID" value="NZ_JBBWYZ010000018.1"/>
</dbReference>
<dbReference type="InterPro" id="IPR001680">
    <property type="entry name" value="WD40_rpt"/>
</dbReference>
<feature type="repeat" description="WD" evidence="3">
    <location>
        <begin position="1206"/>
        <end position="1240"/>
    </location>
</feature>
<feature type="repeat" description="WD" evidence="3">
    <location>
        <begin position="1332"/>
        <end position="1364"/>
    </location>
</feature>
<feature type="repeat" description="WD" evidence="3">
    <location>
        <begin position="1614"/>
        <end position="1645"/>
    </location>
</feature>
<dbReference type="PROSITE" id="PS50082">
    <property type="entry name" value="WD_REPEATS_2"/>
    <property type="match status" value="13"/>
</dbReference>
<evidence type="ECO:0000256" key="1">
    <source>
        <dbReference type="ARBA" id="ARBA00022574"/>
    </source>
</evidence>
<reference evidence="7 8" key="1">
    <citation type="journal article" date="2024" name="Front. Microbiol.">
        <title>Transcriptomic insights into the dominance of two phototrophs throughout the water column of a tropical hypersaline-alkaline crater lake (Dziani Dzaha, Mayotte).</title>
        <authorList>
            <person name="Duperron S."/>
            <person name="Halary S."/>
            <person name="Bouly J.-P."/>
            <person name="Roussel T."/>
            <person name="Hugoni M."/>
            <person name="Bruto M."/>
            <person name="Oger P."/>
            <person name="Duval C."/>
            <person name="Woo A."/>
            <person name="Jezequiel D."/>
            <person name="Ader M."/>
            <person name="Leboulanger C."/>
            <person name="Agogue H."/>
            <person name="Grossi V."/>
            <person name="Trousselier M."/>
            <person name="Bernard C."/>
        </authorList>
    </citation>
    <scope>NUCLEOTIDE SEQUENCE [LARGE SCALE GENOMIC DNA]</scope>
    <source>
        <strain evidence="7 8">PMC 851.14</strain>
    </source>
</reference>
<feature type="domain" description="WDR19 first beta-propeller" evidence="6">
    <location>
        <begin position="1180"/>
        <end position="1336"/>
    </location>
</feature>
<feature type="repeat" description="WD" evidence="3">
    <location>
        <begin position="1527"/>
        <end position="1558"/>
    </location>
</feature>
<accession>A0ABU9ESD2</accession>
<dbReference type="SUPFAM" id="SSF48452">
    <property type="entry name" value="TPR-like"/>
    <property type="match status" value="1"/>
</dbReference>
<dbReference type="InterPro" id="IPR015943">
    <property type="entry name" value="WD40/YVTN_repeat-like_dom_sf"/>
</dbReference>
<keyword evidence="2" id="KW-0677">Repeat</keyword>
<gene>
    <name evidence="7" type="ORF">AAEJ74_20450</name>
</gene>
<dbReference type="PANTHER" id="PTHR19848:SF8">
    <property type="entry name" value="F-BOX AND WD REPEAT DOMAIN CONTAINING 7"/>
    <property type="match status" value="1"/>
</dbReference>
<feature type="repeat" description="WD" evidence="3">
    <location>
        <begin position="1165"/>
        <end position="1197"/>
    </location>
</feature>
<dbReference type="CDD" id="cd00200">
    <property type="entry name" value="WD40"/>
    <property type="match status" value="2"/>
</dbReference>
<dbReference type="SUPFAM" id="SSF52540">
    <property type="entry name" value="P-loop containing nucleoside triphosphate hydrolases"/>
    <property type="match status" value="1"/>
</dbReference>
<sequence length="1769" mass="199631">MTNQLTPQKFESQNQRSLQRLARAISFSKGQFSLILVSCNYSYLQTKVIKQLREKLPEAETIQTITLSPKVTTLYTTLLDRIATPTPSVLMVMGLDTVEALETLLSSTNQVRDEFRKNFSCPLVLWTTDILAKKLIRLAPDFKSWGAATIKFEMATPDLIKSLTLQGNTLFSLAELRIRSGELQSRKFDGRSKSPKYDLSIGSSRRRELEFAWKDLQHRGVELNLFLQGTKQFIFGLDKDAQDLGEEARVHYQKSLADLENWISPTTTSADPYQFAYPISYQVIRGIILFHIALNDRLKAMRSRHIPHAKSPGTNVKVLHSAKTHLEQSRQAFEMAGRPDLVAGILCYLGDVLKGLYQWEDLQNLAETGIKIHLAYGGDRQLAQDYGFMAEVALQQKKWHKALELTKLALAIIDSEKRPNERGTYLLLLARSHKHLNEWETAIELTKLALAIIDSEKRPNERGTYLLLLARSHKHLNEWETAIKELEKARQETSPSYDPQLYIDILAELRNLYYEQGQYIKAFRIKQRQREVEHQYGFRAFIGVHQLQPSKQALNPVISSKNNTSKAAISPGFEMTNNSRNKDINNLIHRLGRDDHKLIVLHGSSGVGKSSLINAGLVPAMAEISLGARNVLPVVINSYTDWVRELEAALATALINQDSLNIKAQNLKRLWYRKIIKASQGSNALCNTTDIQSLNHRDRSSYILHPDSFINSRLQKNAEQNFLTVIIFDQFEEFFFLCRDRSQRQTFYEFLNLCLNAPFVKVIISLREECLPWLLESEYLSPLDAINNNILDKHIRYHLRDFTKREAHRVIQALTKRANFHLEPALIDKLVKDLADESSEVRPIELQVVCSQLQEEGLRGITTLAEYERLGDHPKNQLIEHFINGIIQDCGSPNANAAWDILFALTDEKLARPMKTRSQLIAAIRPDKSTVTPGKFGDNKPSDNHHNFIDIILESGLLLRQHEQTEDHYQLMYDYLVFPIRERYRILAAQRQVEIEKKLQQSLKAKTQAEAAQSESEKQLIHRNRLLKQLLCVSIIATLGLGVSTKIAYQQKRLSYITSLTASSEALFFSNYRFDALLESLKAAQKIKKIKSLSLNANSFHEAEIRVAATLGQGVYGIHEQNRLEGHADIVWDVVYSPTGDMLASASTDNTIRLWTPEGKAIATLTGHNHNVTSLDFSSCGQMLVSASDDHTVKLWSRDGKLLKTFIGHTDRVKSVRFSPDGKMIASAGSDRTIILWNLQGEIIRTIRFRHTALTWINFSPDGEILAAAANQGDVQFFNQQGRRLMSITHTKNRDSVIYAVNFSPNGQFIATSGTDGTVKLWTRQGELLRTLQVDEDIVFCVSFSGDGRTLATAGSDKTVKVWSWEGELLQTFRGHGDKVTRVRFSPDDRTLASSSYDKTVKLWNLHTNPRATLKSHNDRVLDVSFSPDGQILASGSQDTTVKLWSSSGKLLQTLSGHSDRVSSVSFSPNGEWLATASYDHTVKIWKRLNPQSDLSRNWPSKLQLSKFNGIGVMPKSLFVPSPVATLVGHTDSVMTVTYSPDGEYILTGSKDGTIKLWTADGQFLRTIRGHQEWVNQVSFSPDSRTVISASDDGTLILWKWDPANTMLDRLKTIQAHESYVLGVNFSPDGKVIASAGYDNTVKLWTQEGVLLNTLLKGTSDSVTRVVFSPDGSLVASASYDSHVRIWSAKDGTLLKTLMGHGDSVMSLTFSPDGRTLASASRDHSVILWNLDLDSLVDKACEWVRNYLDHNPNVRDSDRQLCENTYQRS</sequence>
<dbReference type="SUPFAM" id="SSF50978">
    <property type="entry name" value="WD40 repeat-like"/>
    <property type="match status" value="3"/>
</dbReference>